<sequence length="497" mass="55241">ARFDSSREECTNCLEGTRTGILEDIHTWATNRHSSVFWLNGQPGSGKTTIARTVASRCHAEGILSASFFCSRDRVSEILKKDPLLAHSAVTRQFEELIIQPLAHLRDLHNDGSPIPPCVVVIDALDECRDPKATSAILSSLLKHADKLSPLRFFVTSRPERHIVATFNFPGYRNAFGQLPLHEVELEVVTPDINHYITVSFSKIAESLRVPKSWPNRLHVEELGLRSNGLFIFAATAVKYVGDTVYGDPVGRLERLMSATAEAGPHQLLDGLYLEVLKTAFPSMPDDLPTRVKSILGSIVVAQDSLPVSGLSRLVGLSVDTVYNTLSGLHSVLIVPESETSTSAIRIIHPTFAEFLINSSRCTNQSFAVNSQQQHTELLRGSLKALQELRRDICNIRDPSLLNTEVPNLLDRREEAIPAHVMYACRHWCTHLVNGGLSSVEIFEPLVELVENRLLYWVEACSVLGVLREAILGLSESRRKLRVSAIYSLQCLLCLRF</sequence>
<evidence type="ECO:0000313" key="3">
    <source>
        <dbReference type="EMBL" id="EKM61843.1"/>
    </source>
</evidence>
<protein>
    <recommendedName>
        <fullName evidence="2">Nephrocystin 3-like N-terminal domain-containing protein</fullName>
    </recommendedName>
</protein>
<evidence type="ECO:0000259" key="2">
    <source>
        <dbReference type="Pfam" id="PF24883"/>
    </source>
</evidence>
<keyword evidence="1" id="KW-0677">Repeat</keyword>
<evidence type="ECO:0000313" key="4">
    <source>
        <dbReference type="Proteomes" id="UP000008370"/>
    </source>
</evidence>
<name>K5WD34_PHACS</name>
<reference evidence="3 4" key="1">
    <citation type="journal article" date="2012" name="BMC Genomics">
        <title>Comparative genomics of the white-rot fungi, Phanerochaete carnosa and P. chrysosporium, to elucidate the genetic basis of the distinct wood types they colonize.</title>
        <authorList>
            <person name="Suzuki H."/>
            <person name="MacDonald J."/>
            <person name="Syed K."/>
            <person name="Salamov A."/>
            <person name="Hori C."/>
            <person name="Aerts A."/>
            <person name="Henrissat B."/>
            <person name="Wiebenga A."/>
            <person name="vanKuyk P.A."/>
            <person name="Barry K."/>
            <person name="Lindquist E."/>
            <person name="LaButti K."/>
            <person name="Lapidus A."/>
            <person name="Lucas S."/>
            <person name="Coutinho P."/>
            <person name="Gong Y."/>
            <person name="Samejima M."/>
            <person name="Mahadevan R."/>
            <person name="Abou-Zaid M."/>
            <person name="de Vries R.P."/>
            <person name="Igarashi K."/>
            <person name="Yadav J.S."/>
            <person name="Grigoriev I.V."/>
            <person name="Master E.R."/>
        </authorList>
    </citation>
    <scope>NUCLEOTIDE SEQUENCE [LARGE SCALE GENOMIC DNA]</scope>
    <source>
        <strain evidence="3 4">HHB-10118-sp</strain>
    </source>
</reference>
<proteinExistence type="predicted"/>
<feature type="domain" description="Nephrocystin 3-like N-terminal" evidence="2">
    <location>
        <begin position="108"/>
        <end position="158"/>
    </location>
</feature>
<organism evidence="3 4">
    <name type="scientific">Phanerochaete carnosa (strain HHB-10118-sp)</name>
    <name type="common">White-rot fungus</name>
    <name type="synonym">Peniophora carnosa</name>
    <dbReference type="NCBI Taxonomy" id="650164"/>
    <lineage>
        <taxon>Eukaryota</taxon>
        <taxon>Fungi</taxon>
        <taxon>Dikarya</taxon>
        <taxon>Basidiomycota</taxon>
        <taxon>Agaricomycotina</taxon>
        <taxon>Agaricomycetes</taxon>
        <taxon>Polyporales</taxon>
        <taxon>Phanerochaetaceae</taxon>
        <taxon>Phanerochaete</taxon>
    </lineage>
</organism>
<dbReference type="InterPro" id="IPR056884">
    <property type="entry name" value="NPHP3-like_N"/>
</dbReference>
<dbReference type="STRING" id="650164.K5WD34"/>
<keyword evidence="4" id="KW-1185">Reference proteome</keyword>
<dbReference type="GeneID" id="18920480"/>
<dbReference type="Proteomes" id="UP000008370">
    <property type="component" value="Unassembled WGS sequence"/>
</dbReference>
<dbReference type="InParanoid" id="K5WD34"/>
<gene>
    <name evidence="3" type="ORF">PHACADRAFT_85072</name>
</gene>
<dbReference type="PANTHER" id="PTHR10039">
    <property type="entry name" value="AMELOGENIN"/>
    <property type="match status" value="1"/>
</dbReference>
<dbReference type="InterPro" id="IPR027417">
    <property type="entry name" value="P-loop_NTPase"/>
</dbReference>
<dbReference type="Gene3D" id="3.40.50.300">
    <property type="entry name" value="P-loop containing nucleotide triphosphate hydrolases"/>
    <property type="match status" value="1"/>
</dbReference>
<dbReference type="RefSeq" id="XP_007391236.1">
    <property type="nucleotide sequence ID" value="XM_007391174.1"/>
</dbReference>
<dbReference type="EMBL" id="JH930468">
    <property type="protein sequence ID" value="EKM61843.1"/>
    <property type="molecule type" value="Genomic_DNA"/>
</dbReference>
<dbReference type="OrthoDB" id="2658414at2759"/>
<feature type="non-terminal residue" evidence="3">
    <location>
        <position position="1"/>
    </location>
</feature>
<evidence type="ECO:0000256" key="1">
    <source>
        <dbReference type="ARBA" id="ARBA00022737"/>
    </source>
</evidence>
<dbReference type="Pfam" id="PF24883">
    <property type="entry name" value="NPHP3_N"/>
    <property type="match status" value="2"/>
</dbReference>
<dbReference type="KEGG" id="pco:PHACADRAFT_85072"/>
<feature type="domain" description="Nephrocystin 3-like N-terminal" evidence="2">
    <location>
        <begin position="21"/>
        <end position="75"/>
    </location>
</feature>
<dbReference type="SUPFAM" id="SSF52540">
    <property type="entry name" value="P-loop containing nucleoside triphosphate hydrolases"/>
    <property type="match status" value="1"/>
</dbReference>
<accession>K5WD34</accession>
<dbReference type="HOGENOM" id="CLU_000288_6_10_1"/>
<dbReference type="AlphaFoldDB" id="K5WD34"/>